<evidence type="ECO:0000313" key="3">
    <source>
        <dbReference type="EMBL" id="CDY66952.1"/>
    </source>
</evidence>
<evidence type="ECO:0000313" key="4">
    <source>
        <dbReference type="Proteomes" id="UP000028999"/>
    </source>
</evidence>
<dbReference type="InterPro" id="IPR035897">
    <property type="entry name" value="Toll_tir_struct_dom_sf"/>
</dbReference>
<dbReference type="GO" id="GO:0007165">
    <property type="term" value="P:signal transduction"/>
    <property type="evidence" value="ECO:0007669"/>
    <property type="project" value="InterPro"/>
</dbReference>
<dbReference type="PaxDb" id="3708-A0A078JNK5"/>
<keyword evidence="1" id="KW-0175">Coiled coil</keyword>
<proteinExistence type="predicted"/>
<gene>
    <name evidence="3" type="primary">BnaCnng52920D</name>
    <name evidence="3" type="ORF">GSBRNA2T00057712001</name>
</gene>
<dbReference type="Pfam" id="PF01582">
    <property type="entry name" value="TIR"/>
    <property type="match status" value="1"/>
</dbReference>
<feature type="coiled-coil region" evidence="1">
    <location>
        <begin position="68"/>
        <end position="98"/>
    </location>
</feature>
<dbReference type="Gramene" id="CDY66952">
    <property type="protein sequence ID" value="CDY66952"/>
    <property type="gene ID" value="GSBRNA2T00057712001"/>
</dbReference>
<dbReference type="AlphaFoldDB" id="A0A078JNK5"/>
<evidence type="ECO:0000259" key="2">
    <source>
        <dbReference type="PROSITE" id="PS50104"/>
    </source>
</evidence>
<dbReference type="SUPFAM" id="SSF52200">
    <property type="entry name" value="Toll/Interleukin receptor TIR domain"/>
    <property type="match status" value="1"/>
</dbReference>
<feature type="domain" description="TIR" evidence="2">
    <location>
        <begin position="1"/>
        <end position="82"/>
    </location>
</feature>
<dbReference type="InterPro" id="IPR000157">
    <property type="entry name" value="TIR_dom"/>
</dbReference>
<name>A0A078JNK5_BRANA</name>
<accession>A0A078JNK5</accession>
<organism evidence="3 4">
    <name type="scientific">Brassica napus</name>
    <name type="common">Rape</name>
    <dbReference type="NCBI Taxonomy" id="3708"/>
    <lineage>
        <taxon>Eukaryota</taxon>
        <taxon>Viridiplantae</taxon>
        <taxon>Streptophyta</taxon>
        <taxon>Embryophyta</taxon>
        <taxon>Tracheophyta</taxon>
        <taxon>Spermatophyta</taxon>
        <taxon>Magnoliopsida</taxon>
        <taxon>eudicotyledons</taxon>
        <taxon>Gunneridae</taxon>
        <taxon>Pentapetalae</taxon>
        <taxon>rosids</taxon>
        <taxon>malvids</taxon>
        <taxon>Brassicales</taxon>
        <taxon>Brassicaceae</taxon>
        <taxon>Brassiceae</taxon>
        <taxon>Brassica</taxon>
    </lineage>
</organism>
<dbReference type="Proteomes" id="UP000028999">
    <property type="component" value="Unassembled WGS sequence"/>
</dbReference>
<protein>
    <submittedName>
        <fullName evidence="3">BnaCnng52920D protein</fullName>
    </submittedName>
</protein>
<dbReference type="EMBL" id="LK035614">
    <property type="protein sequence ID" value="CDY66952.1"/>
    <property type="molecule type" value="Genomic_DNA"/>
</dbReference>
<dbReference type="Gene3D" id="3.40.50.10140">
    <property type="entry name" value="Toll/interleukin-1 receptor homology (TIR) domain"/>
    <property type="match status" value="1"/>
</dbReference>
<keyword evidence="4" id="KW-1185">Reference proteome</keyword>
<evidence type="ECO:0000256" key="1">
    <source>
        <dbReference type="SAM" id="Coils"/>
    </source>
</evidence>
<dbReference type="PROSITE" id="PS50104">
    <property type="entry name" value="TIR"/>
    <property type="match status" value="1"/>
</dbReference>
<reference evidence="3 4" key="1">
    <citation type="journal article" date="2014" name="Science">
        <title>Plant genetics. Early allopolyploid evolution in the post-Neolithic Brassica napus oilseed genome.</title>
        <authorList>
            <person name="Chalhoub B."/>
            <person name="Denoeud F."/>
            <person name="Liu S."/>
            <person name="Parkin I.A."/>
            <person name="Tang H."/>
            <person name="Wang X."/>
            <person name="Chiquet J."/>
            <person name="Belcram H."/>
            <person name="Tong C."/>
            <person name="Samans B."/>
            <person name="Correa M."/>
            <person name="Da Silva C."/>
            <person name="Just J."/>
            <person name="Falentin C."/>
            <person name="Koh C.S."/>
            <person name="Le Clainche I."/>
            <person name="Bernard M."/>
            <person name="Bento P."/>
            <person name="Noel B."/>
            <person name="Labadie K."/>
            <person name="Alberti A."/>
            <person name="Charles M."/>
            <person name="Arnaud D."/>
            <person name="Guo H."/>
            <person name="Daviaud C."/>
            <person name="Alamery S."/>
            <person name="Jabbari K."/>
            <person name="Zhao M."/>
            <person name="Edger P.P."/>
            <person name="Chelaifa H."/>
            <person name="Tack D."/>
            <person name="Lassalle G."/>
            <person name="Mestiri I."/>
            <person name="Schnel N."/>
            <person name="Le Paslier M.C."/>
            <person name="Fan G."/>
            <person name="Renault V."/>
            <person name="Bayer P.E."/>
            <person name="Golicz A.A."/>
            <person name="Manoli S."/>
            <person name="Lee T.H."/>
            <person name="Thi V.H."/>
            <person name="Chalabi S."/>
            <person name="Hu Q."/>
            <person name="Fan C."/>
            <person name="Tollenaere R."/>
            <person name="Lu Y."/>
            <person name="Battail C."/>
            <person name="Shen J."/>
            <person name="Sidebottom C.H."/>
            <person name="Wang X."/>
            <person name="Canaguier A."/>
            <person name="Chauveau A."/>
            <person name="Berard A."/>
            <person name="Deniot G."/>
            <person name="Guan M."/>
            <person name="Liu Z."/>
            <person name="Sun F."/>
            <person name="Lim Y.P."/>
            <person name="Lyons E."/>
            <person name="Town C.D."/>
            <person name="Bancroft I."/>
            <person name="Wang X."/>
            <person name="Meng J."/>
            <person name="Ma J."/>
            <person name="Pires J.C."/>
            <person name="King G.J."/>
            <person name="Brunel D."/>
            <person name="Delourme R."/>
            <person name="Renard M."/>
            <person name="Aury J.M."/>
            <person name="Adams K.L."/>
            <person name="Batley J."/>
            <person name="Snowdon R.J."/>
            <person name="Tost J."/>
            <person name="Edwards D."/>
            <person name="Zhou Y."/>
            <person name="Hua W."/>
            <person name="Sharpe A.G."/>
            <person name="Paterson A.H."/>
            <person name="Guan C."/>
            <person name="Wincker P."/>
        </authorList>
    </citation>
    <scope>NUCLEOTIDE SEQUENCE [LARGE SCALE GENOMIC DNA]</scope>
    <source>
        <strain evidence="4">cv. Darmor-bzh</strain>
    </source>
</reference>
<sequence length="98" mass="11331">MESDWCIDEVLKALETREAGTSIIPVFYKVSVADVKGWNIVKQGDRDKFINVTKRLGLRSKDYPTSEADFVNKIVEELEKALTKLETEEEENKRLLLR</sequence>